<comment type="caution">
    <text evidence="1">The sequence shown here is derived from an EMBL/GenBank/DDBJ whole genome shotgun (WGS) entry which is preliminary data.</text>
</comment>
<protein>
    <submittedName>
        <fullName evidence="1">Uncharacterized protein</fullName>
    </submittedName>
</protein>
<evidence type="ECO:0000313" key="2">
    <source>
        <dbReference type="Proteomes" id="UP000036499"/>
    </source>
</evidence>
<evidence type="ECO:0000313" key="1">
    <source>
        <dbReference type="EMBL" id="KLO47638.1"/>
    </source>
</evidence>
<gene>
    <name evidence="1" type="ORF">ABW05_30980</name>
</gene>
<keyword evidence="2" id="KW-1185">Reference proteome</keyword>
<name>A0ABR5FM79_9MYCO</name>
<sequence length="219" mass="23803">MTHPDSDHRNDHRRLITVESVVDAVAPYVTDLSQLRPQEGPEWLWQLAVPDTWQVVQLDTGSVQPTRTAVAQVRADGGWDGCETISVYRFTGSPPRTVIAEHNDCTLRGLGAESLTTHQLTVPEGQQACAVRSSGYFTAAGRRMWAQYSTYVMGGSTRSAGSLTLHGLFISADARARLRDDVTELSDAVHDAFLTAVATVNAEAPTIPIPITEAHRHGS</sequence>
<dbReference type="Proteomes" id="UP000036499">
    <property type="component" value="Unassembled WGS sequence"/>
</dbReference>
<proteinExistence type="predicted"/>
<reference evidence="1 2" key="1">
    <citation type="submission" date="2015-05" db="EMBL/GenBank/DDBJ databases">
        <title>Genome sequence of Mycobacterium senegalense.</title>
        <authorList>
            <person name="Greninger A.L."/>
            <person name="Miller S."/>
        </authorList>
    </citation>
    <scope>NUCLEOTIDE SEQUENCE [LARGE SCALE GENOMIC DNA]</scope>
    <source>
        <strain evidence="1 2">CK2</strain>
    </source>
</reference>
<organism evidence="1 2">
    <name type="scientific">Mycolicibacterium senegalense</name>
    <dbReference type="NCBI Taxonomy" id="1796"/>
    <lineage>
        <taxon>Bacteria</taxon>
        <taxon>Bacillati</taxon>
        <taxon>Actinomycetota</taxon>
        <taxon>Actinomycetes</taxon>
        <taxon>Mycobacteriales</taxon>
        <taxon>Mycobacteriaceae</taxon>
        <taxon>Mycolicibacterium</taxon>
    </lineage>
</organism>
<accession>A0ABR5FM79</accession>
<dbReference type="RefSeq" id="WP_047036549.1">
    <property type="nucleotide sequence ID" value="NZ_LDCO01000003.1"/>
</dbReference>
<dbReference type="EMBL" id="LDPU01000003">
    <property type="protein sequence ID" value="KLO47638.1"/>
    <property type="molecule type" value="Genomic_DNA"/>
</dbReference>